<dbReference type="EC" id="2.3.1.-" evidence="4"/>
<dbReference type="PROSITE" id="PS51186">
    <property type="entry name" value="GNAT"/>
    <property type="match status" value="1"/>
</dbReference>
<dbReference type="PANTHER" id="PTHR43877:SF2">
    <property type="entry name" value="AMINOALKYLPHOSPHONATE N-ACETYLTRANSFERASE-RELATED"/>
    <property type="match status" value="1"/>
</dbReference>
<comment type="caution">
    <text evidence="4">The sequence shown here is derived from an EMBL/GenBank/DDBJ whole genome shotgun (WGS) entry which is preliminary data.</text>
</comment>
<organism evidence="4 5">
    <name type="scientific">Gemmobacter denitrificans</name>
    <dbReference type="NCBI Taxonomy" id="3123040"/>
    <lineage>
        <taxon>Bacteria</taxon>
        <taxon>Pseudomonadati</taxon>
        <taxon>Pseudomonadota</taxon>
        <taxon>Alphaproteobacteria</taxon>
        <taxon>Rhodobacterales</taxon>
        <taxon>Paracoccaceae</taxon>
        <taxon>Gemmobacter</taxon>
    </lineage>
</organism>
<evidence type="ECO:0000256" key="1">
    <source>
        <dbReference type="ARBA" id="ARBA00022679"/>
    </source>
</evidence>
<dbReference type="Pfam" id="PF00583">
    <property type="entry name" value="Acetyltransf_1"/>
    <property type="match status" value="1"/>
</dbReference>
<dbReference type="SUPFAM" id="SSF55729">
    <property type="entry name" value="Acyl-CoA N-acyltransferases (Nat)"/>
    <property type="match status" value="1"/>
</dbReference>
<dbReference type="InterPro" id="IPR050832">
    <property type="entry name" value="Bact_Acetyltransf"/>
</dbReference>
<keyword evidence="1 4" id="KW-0808">Transferase</keyword>
<dbReference type="EMBL" id="JBALHR010000004">
    <property type="protein sequence ID" value="MEH7828133.1"/>
    <property type="molecule type" value="Genomic_DNA"/>
</dbReference>
<dbReference type="Gene3D" id="3.40.630.30">
    <property type="match status" value="1"/>
</dbReference>
<evidence type="ECO:0000256" key="2">
    <source>
        <dbReference type="ARBA" id="ARBA00023315"/>
    </source>
</evidence>
<dbReference type="GO" id="GO:0016746">
    <property type="term" value="F:acyltransferase activity"/>
    <property type="evidence" value="ECO:0007669"/>
    <property type="project" value="UniProtKB-KW"/>
</dbReference>
<dbReference type="InterPro" id="IPR016181">
    <property type="entry name" value="Acyl_CoA_acyltransferase"/>
</dbReference>
<gene>
    <name evidence="4" type="ORF">V6590_08225</name>
</gene>
<name>A0ABU8BTV2_9RHOB</name>
<sequence>MSAPRTVLRPAITEDAETVARLVAALLTELSGTDHLPAPDLARDVLSEPGIHAMLALQEGQAVGVMLLNECAAIYAGGRFGEITELYVLPALRSQGIAACLLAQAKAIARARGWHRLEVGAPAQPDWGRTLAFYQAQGFQEIGPRLRLLI</sequence>
<protein>
    <submittedName>
        <fullName evidence="4">GNAT family N-acetyltransferase</fullName>
        <ecNumber evidence="4">2.3.1.-</ecNumber>
    </submittedName>
</protein>
<dbReference type="RefSeq" id="WP_335421809.1">
    <property type="nucleotide sequence ID" value="NZ_JBALHR010000004.1"/>
</dbReference>
<feature type="domain" description="N-acetyltransferase" evidence="3">
    <location>
        <begin position="6"/>
        <end position="150"/>
    </location>
</feature>
<dbReference type="InterPro" id="IPR000182">
    <property type="entry name" value="GNAT_dom"/>
</dbReference>
<accession>A0ABU8BTV2</accession>
<proteinExistence type="predicted"/>
<keyword evidence="5" id="KW-1185">Reference proteome</keyword>
<evidence type="ECO:0000313" key="5">
    <source>
        <dbReference type="Proteomes" id="UP001431963"/>
    </source>
</evidence>
<dbReference type="Proteomes" id="UP001431963">
    <property type="component" value="Unassembled WGS sequence"/>
</dbReference>
<dbReference type="PANTHER" id="PTHR43877">
    <property type="entry name" value="AMINOALKYLPHOSPHONATE N-ACETYLTRANSFERASE-RELATED-RELATED"/>
    <property type="match status" value="1"/>
</dbReference>
<evidence type="ECO:0000313" key="4">
    <source>
        <dbReference type="EMBL" id="MEH7828133.1"/>
    </source>
</evidence>
<reference evidence="4" key="1">
    <citation type="submission" date="2024-02" db="EMBL/GenBank/DDBJ databases">
        <title>Genome sequences of strain Gemmobacter sp. JM10B15.</title>
        <authorList>
            <person name="Zhang M."/>
        </authorList>
    </citation>
    <scope>NUCLEOTIDE SEQUENCE</scope>
    <source>
        <strain evidence="4">JM10B15</strain>
    </source>
</reference>
<dbReference type="CDD" id="cd04301">
    <property type="entry name" value="NAT_SF"/>
    <property type="match status" value="1"/>
</dbReference>
<evidence type="ECO:0000259" key="3">
    <source>
        <dbReference type="PROSITE" id="PS51186"/>
    </source>
</evidence>
<keyword evidence="2 4" id="KW-0012">Acyltransferase</keyword>